<reference evidence="1 2" key="1">
    <citation type="submission" date="2018-04" db="EMBL/GenBank/DDBJ databases">
        <title>Genome sequencing of Gemmobacter.</title>
        <authorList>
            <person name="Yi H."/>
            <person name="Baek M.-G."/>
        </authorList>
    </citation>
    <scope>NUCLEOTIDE SEQUENCE [LARGE SCALE GENOMIC DNA]</scope>
    <source>
        <strain evidence="1 2">HYN0069</strain>
    </source>
</reference>
<dbReference type="KEGG" id="geh:HYN69_15290"/>
<keyword evidence="2" id="KW-1185">Reference proteome</keyword>
<dbReference type="AlphaFoldDB" id="A0A2S0UPE6"/>
<evidence type="ECO:0000313" key="1">
    <source>
        <dbReference type="EMBL" id="AWB49683.1"/>
    </source>
</evidence>
<dbReference type="Proteomes" id="UP000244496">
    <property type="component" value="Chromosome"/>
</dbReference>
<sequence>MLSKTYHLKFPSLDAAQIAAPFVIEALGNAIPSCNLTGLNVLISKEGDVSINVFFPSVNDLKVFEKKHGGFLDTMKKTFLFKSTGFDGVCIFNFDRNEDAA</sequence>
<protein>
    <submittedName>
        <fullName evidence="1">Uncharacterized protein</fullName>
    </submittedName>
</protein>
<accession>A0A2S0UPE6</accession>
<name>A0A2S0UPE6_9RHOB</name>
<dbReference type="OrthoDB" id="7866799at2"/>
<dbReference type="EMBL" id="CP028918">
    <property type="protein sequence ID" value="AWB49683.1"/>
    <property type="molecule type" value="Genomic_DNA"/>
</dbReference>
<organism evidence="1 2">
    <name type="scientific">Paragemmobacter aquarius</name>
    <dbReference type="NCBI Taxonomy" id="2169400"/>
    <lineage>
        <taxon>Bacteria</taxon>
        <taxon>Pseudomonadati</taxon>
        <taxon>Pseudomonadota</taxon>
        <taxon>Alphaproteobacteria</taxon>
        <taxon>Rhodobacterales</taxon>
        <taxon>Paracoccaceae</taxon>
        <taxon>Paragemmobacter</taxon>
    </lineage>
</organism>
<dbReference type="RefSeq" id="WP_108436500.1">
    <property type="nucleotide sequence ID" value="NZ_CP028918.1"/>
</dbReference>
<proteinExistence type="predicted"/>
<evidence type="ECO:0000313" key="2">
    <source>
        <dbReference type="Proteomes" id="UP000244496"/>
    </source>
</evidence>
<gene>
    <name evidence="1" type="ORF">HYN69_15290</name>
</gene>